<accession>A0A0A9XEJ0</accession>
<reference evidence="4" key="3">
    <citation type="submission" date="2014-09" db="EMBL/GenBank/DDBJ databases">
        <authorList>
            <person name="Magalhaes I.L.F."/>
            <person name="Oliveira U."/>
            <person name="Santos F.R."/>
            <person name="Vidigal T.H.D.A."/>
            <person name="Brescovit A.D."/>
            <person name="Santos A.J."/>
        </authorList>
    </citation>
    <scope>NUCLEOTIDE SEQUENCE</scope>
</reference>
<dbReference type="EMBL" id="GBRD01016553">
    <property type="protein sequence ID" value="JAG49273.1"/>
    <property type="molecule type" value="Transcribed_RNA"/>
</dbReference>
<gene>
    <name evidence="2" type="primary">rpsI_2</name>
    <name evidence="3" type="synonym">rpsI_1</name>
    <name evidence="3" type="ORF">CM83_23493</name>
    <name evidence="2" type="ORF">CM83_23494</name>
</gene>
<name>A0A0A9XEJ0_LYGHE</name>
<dbReference type="EMBL" id="GBHO01025178">
    <property type="protein sequence ID" value="JAG18426.1"/>
    <property type="molecule type" value="Transcribed_RNA"/>
</dbReference>
<reference evidence="2" key="1">
    <citation type="journal article" date="2014" name="PLoS ONE">
        <title>Transcriptome-Based Identification of ABC Transporters in the Western Tarnished Plant Bug Lygus hesperus.</title>
        <authorList>
            <person name="Hull J.J."/>
            <person name="Chaney K."/>
            <person name="Geib S.M."/>
            <person name="Fabrick J.A."/>
            <person name="Brent C.S."/>
            <person name="Walsh D."/>
            <person name="Lavine L.C."/>
        </authorList>
    </citation>
    <scope>NUCLEOTIDE SEQUENCE</scope>
</reference>
<evidence type="ECO:0000313" key="4">
    <source>
        <dbReference type="EMBL" id="JAG49273.1"/>
    </source>
</evidence>
<reference evidence="2" key="2">
    <citation type="submission" date="2014-07" db="EMBL/GenBank/DDBJ databases">
        <authorList>
            <person name="Hull J."/>
        </authorList>
    </citation>
    <scope>NUCLEOTIDE SEQUENCE</scope>
</reference>
<keyword evidence="2" id="KW-0687">Ribonucleoprotein</keyword>
<feature type="chain" id="PRO_5015033853" evidence="1">
    <location>
        <begin position="20"/>
        <end position="184"/>
    </location>
</feature>
<keyword evidence="2" id="KW-0689">Ribosomal protein</keyword>
<dbReference type="AlphaFoldDB" id="A0A0A9XEJ0"/>
<dbReference type="GO" id="GO:0005840">
    <property type="term" value="C:ribosome"/>
    <property type="evidence" value="ECO:0007669"/>
    <property type="project" value="UniProtKB-KW"/>
</dbReference>
<evidence type="ECO:0000256" key="1">
    <source>
        <dbReference type="SAM" id="SignalP"/>
    </source>
</evidence>
<sequence length="184" mass="21531">MREDIFWTVCLLLVGFAECQRYGYPEQWDMLTTQPNPGYYPNRVSYPYSWNQEMVHNVFGGYPMAPNPYYNTFRKRKSSPPLLILKEPYYPDREPIEQRWVPIQPHDPMKNPFLTGALSGPSYSVFRSGRSGARALEKKDDKKISKPCKFCHRLMSSRKIKRIQKNLQQSNDISNTLSSSPIEQ</sequence>
<evidence type="ECO:0000313" key="2">
    <source>
        <dbReference type="EMBL" id="JAG18424.1"/>
    </source>
</evidence>
<feature type="signal peptide" evidence="1">
    <location>
        <begin position="1"/>
        <end position="19"/>
    </location>
</feature>
<evidence type="ECO:0000313" key="3">
    <source>
        <dbReference type="EMBL" id="JAG18426.1"/>
    </source>
</evidence>
<keyword evidence="1" id="KW-0732">Signal</keyword>
<protein>
    <submittedName>
        <fullName evidence="2">30S ribosomal protein S9</fullName>
    </submittedName>
</protein>
<organism evidence="2">
    <name type="scientific">Lygus hesperus</name>
    <name type="common">Western plant bug</name>
    <dbReference type="NCBI Taxonomy" id="30085"/>
    <lineage>
        <taxon>Eukaryota</taxon>
        <taxon>Metazoa</taxon>
        <taxon>Ecdysozoa</taxon>
        <taxon>Arthropoda</taxon>
        <taxon>Hexapoda</taxon>
        <taxon>Insecta</taxon>
        <taxon>Pterygota</taxon>
        <taxon>Neoptera</taxon>
        <taxon>Paraneoptera</taxon>
        <taxon>Hemiptera</taxon>
        <taxon>Heteroptera</taxon>
        <taxon>Panheteroptera</taxon>
        <taxon>Cimicomorpha</taxon>
        <taxon>Miridae</taxon>
        <taxon>Mirini</taxon>
        <taxon>Lygus</taxon>
    </lineage>
</organism>
<dbReference type="EMBL" id="GBRD01008398">
    <property type="protein sequence ID" value="JAG57423.1"/>
    <property type="molecule type" value="Transcribed_RNA"/>
</dbReference>
<dbReference type="EMBL" id="GBHO01025180">
    <property type="protein sequence ID" value="JAG18424.1"/>
    <property type="molecule type" value="Transcribed_RNA"/>
</dbReference>
<proteinExistence type="predicted"/>